<organism evidence="1 2">
    <name type="scientific">Eutypa lata (strain UCR-EL1)</name>
    <name type="common">Grapevine dieback disease fungus</name>
    <name type="synonym">Eutypa armeniacae</name>
    <dbReference type="NCBI Taxonomy" id="1287681"/>
    <lineage>
        <taxon>Eukaryota</taxon>
        <taxon>Fungi</taxon>
        <taxon>Dikarya</taxon>
        <taxon>Ascomycota</taxon>
        <taxon>Pezizomycotina</taxon>
        <taxon>Sordariomycetes</taxon>
        <taxon>Xylariomycetidae</taxon>
        <taxon>Xylariales</taxon>
        <taxon>Diatrypaceae</taxon>
        <taxon>Eutypa</taxon>
    </lineage>
</organism>
<dbReference type="InterPro" id="IPR022234">
    <property type="entry name" value="DUF3759"/>
</dbReference>
<gene>
    <name evidence="1" type="ORF">UCREL1_838</name>
</gene>
<dbReference type="EMBL" id="KB705518">
    <property type="protein sequence ID" value="EMR72120.1"/>
    <property type="molecule type" value="Genomic_DNA"/>
</dbReference>
<evidence type="ECO:0000313" key="1">
    <source>
        <dbReference type="EMBL" id="EMR72120.1"/>
    </source>
</evidence>
<reference evidence="2" key="1">
    <citation type="journal article" date="2013" name="Genome Announc.">
        <title>Draft genome sequence of the grapevine dieback fungus Eutypa lata UCR-EL1.</title>
        <authorList>
            <person name="Blanco-Ulate B."/>
            <person name="Rolshausen P.E."/>
            <person name="Cantu D."/>
        </authorList>
    </citation>
    <scope>NUCLEOTIDE SEQUENCE [LARGE SCALE GENOMIC DNA]</scope>
    <source>
        <strain evidence="2">UCR-EL1</strain>
    </source>
</reference>
<name>M7TZP3_EUTLA</name>
<dbReference type="OrthoDB" id="9895617at2759"/>
<dbReference type="AlphaFoldDB" id="M7TZP3"/>
<keyword evidence="2" id="KW-1185">Reference proteome</keyword>
<dbReference type="KEGG" id="ela:UCREL1_838"/>
<dbReference type="Pfam" id="PF12585">
    <property type="entry name" value="DUF3759"/>
    <property type="match status" value="1"/>
</dbReference>
<accession>M7TZP3</accession>
<sequence length="125" mass="14118">MFGFDDAKNARDEIYDGQPHESKISHEFVAGGAAFEAMKLFEDRQRKEGKTVSHSFAKELIAGIAGAEVDKLVETKGLDSIDREKAKHHAKRQAEDMYNRQYGQMDEYDPATLPWIIELDIGADE</sequence>
<evidence type="ECO:0000313" key="2">
    <source>
        <dbReference type="Proteomes" id="UP000012174"/>
    </source>
</evidence>
<dbReference type="Proteomes" id="UP000012174">
    <property type="component" value="Unassembled WGS sequence"/>
</dbReference>
<dbReference type="HOGENOM" id="CLU_143683_0_0_1"/>
<dbReference type="PANTHER" id="PTHR37450:SF1">
    <property type="entry name" value="CIPC PROTEIN"/>
    <property type="match status" value="1"/>
</dbReference>
<dbReference type="OMA" id="MAWGWEQ"/>
<dbReference type="PANTHER" id="PTHR37450">
    <property type="entry name" value="CIPC PROTEIN"/>
    <property type="match status" value="1"/>
</dbReference>
<proteinExistence type="predicted"/>
<protein>
    <submittedName>
        <fullName evidence="1">Putative-like antibiotic response protein</fullName>
    </submittedName>
</protein>
<dbReference type="eggNOG" id="ENOG502S76S">
    <property type="taxonomic scope" value="Eukaryota"/>
</dbReference>